<dbReference type="AlphaFoldDB" id="A0A0L6JVG4"/>
<protein>
    <submittedName>
        <fullName evidence="1">Uncharacterized protein</fullName>
    </submittedName>
</protein>
<accession>A0A0L6JVG4</accession>
<dbReference type="EMBL" id="LGTC01000001">
    <property type="protein sequence ID" value="KNY29635.1"/>
    <property type="molecule type" value="Genomic_DNA"/>
</dbReference>
<reference evidence="2" key="1">
    <citation type="submission" date="2015-07" db="EMBL/GenBank/DDBJ databases">
        <title>Near-Complete Genome Sequence of the Cellulolytic Bacterium Bacteroides (Pseudobacteroides) cellulosolvens ATCC 35603.</title>
        <authorList>
            <person name="Dassa B."/>
            <person name="Utturkar S.M."/>
            <person name="Klingeman D.M."/>
            <person name="Hurt R.A."/>
            <person name="Keller M."/>
            <person name="Xu J."/>
            <person name="Reddy Y.H.K."/>
            <person name="Borovok I."/>
            <person name="Grinberg I.R."/>
            <person name="Lamed R."/>
            <person name="Zhivin O."/>
            <person name="Bayer E.A."/>
            <person name="Brown S.D."/>
        </authorList>
    </citation>
    <scope>NUCLEOTIDE SEQUENCE [LARGE SCALE GENOMIC DNA]</scope>
    <source>
        <strain evidence="2">DSM 2933</strain>
    </source>
</reference>
<organism evidence="1 2">
    <name type="scientific">Pseudobacteroides cellulosolvens ATCC 35603 = DSM 2933</name>
    <dbReference type="NCBI Taxonomy" id="398512"/>
    <lineage>
        <taxon>Bacteria</taxon>
        <taxon>Bacillati</taxon>
        <taxon>Bacillota</taxon>
        <taxon>Clostridia</taxon>
        <taxon>Eubacteriales</taxon>
        <taxon>Oscillospiraceae</taxon>
        <taxon>Pseudobacteroides</taxon>
    </lineage>
</organism>
<dbReference type="Proteomes" id="UP000036923">
    <property type="component" value="Unassembled WGS sequence"/>
</dbReference>
<comment type="caution">
    <text evidence="1">The sequence shown here is derived from an EMBL/GenBank/DDBJ whole genome shotgun (WGS) entry which is preliminary data.</text>
</comment>
<keyword evidence="2" id="KW-1185">Reference proteome</keyword>
<gene>
    <name evidence="1" type="ORF">Bccel_4909</name>
</gene>
<dbReference type="OrthoDB" id="2082962at2"/>
<sequence precursor="true">MYKRICSFLTIFIVSVLMLSTVSFSYQMDGSDDVIDDEIIYSKDTKPTAKQFLVTITTPEKEKVEGEKSYVICGVSKDKEPESIVVRLLRYDEETNTYIDFPDSEGDTKWELGRFGVLIKEIEFPKDGVNKIRIAAYKKSSGKFHLIRGENLQITDYSVSVKKDDITEKIKNGIIKITDFFKGIFK</sequence>
<dbReference type="STRING" id="398512.Bccel_4909"/>
<proteinExistence type="predicted"/>
<evidence type="ECO:0000313" key="2">
    <source>
        <dbReference type="Proteomes" id="UP000036923"/>
    </source>
</evidence>
<dbReference type="eggNOG" id="ENOG5033QNA">
    <property type="taxonomic scope" value="Bacteria"/>
</dbReference>
<name>A0A0L6JVG4_9FIRM</name>
<dbReference type="RefSeq" id="WP_036935202.1">
    <property type="nucleotide sequence ID" value="NZ_JQKC01000001.1"/>
</dbReference>
<evidence type="ECO:0000313" key="1">
    <source>
        <dbReference type="EMBL" id="KNY29635.1"/>
    </source>
</evidence>